<comment type="caution">
    <text evidence="2">The sequence shown here is derived from an EMBL/GenBank/DDBJ whole genome shotgun (WGS) entry which is preliminary data.</text>
</comment>
<protein>
    <submittedName>
        <fullName evidence="2">Uncharacterized protein</fullName>
    </submittedName>
</protein>
<feature type="region of interest" description="Disordered" evidence="1">
    <location>
        <begin position="126"/>
        <end position="150"/>
    </location>
</feature>
<dbReference type="EMBL" id="LGRX02016711">
    <property type="protein sequence ID" value="KAK3261723.1"/>
    <property type="molecule type" value="Genomic_DNA"/>
</dbReference>
<evidence type="ECO:0000256" key="1">
    <source>
        <dbReference type="SAM" id="MobiDB-lite"/>
    </source>
</evidence>
<name>A0AAE0KUZ3_9CHLO</name>
<dbReference type="AlphaFoldDB" id="A0AAE0KUZ3"/>
<keyword evidence="3" id="KW-1185">Reference proteome</keyword>
<evidence type="ECO:0000313" key="2">
    <source>
        <dbReference type="EMBL" id="KAK3261723.1"/>
    </source>
</evidence>
<organism evidence="2 3">
    <name type="scientific">Cymbomonas tetramitiformis</name>
    <dbReference type="NCBI Taxonomy" id="36881"/>
    <lineage>
        <taxon>Eukaryota</taxon>
        <taxon>Viridiplantae</taxon>
        <taxon>Chlorophyta</taxon>
        <taxon>Pyramimonadophyceae</taxon>
        <taxon>Pyramimonadales</taxon>
        <taxon>Pyramimonadaceae</taxon>
        <taxon>Cymbomonas</taxon>
    </lineage>
</organism>
<evidence type="ECO:0000313" key="3">
    <source>
        <dbReference type="Proteomes" id="UP001190700"/>
    </source>
</evidence>
<sequence length="150" mass="16623">MQRSIGSALRNATATARRISADSSRYFYRARCASWQLEHEGWNNRTLPFDPHMFEAQSCLKSPSLPFAARAYAKKAKGAKKDKKEKKEASVEASGGEEVETVNFPDFESLVGSSVTALEQELGKLRTGRAVPGKTSPHHKDLRMIVPLSK</sequence>
<proteinExistence type="predicted"/>
<dbReference type="Proteomes" id="UP001190700">
    <property type="component" value="Unassembled WGS sequence"/>
</dbReference>
<accession>A0AAE0KUZ3</accession>
<reference evidence="2 3" key="1">
    <citation type="journal article" date="2015" name="Genome Biol. Evol.">
        <title>Comparative Genomics of a Bacterivorous Green Alga Reveals Evolutionary Causalities and Consequences of Phago-Mixotrophic Mode of Nutrition.</title>
        <authorList>
            <person name="Burns J.A."/>
            <person name="Paasch A."/>
            <person name="Narechania A."/>
            <person name="Kim E."/>
        </authorList>
    </citation>
    <scope>NUCLEOTIDE SEQUENCE [LARGE SCALE GENOMIC DNA]</scope>
    <source>
        <strain evidence="2 3">PLY_AMNH</strain>
    </source>
</reference>
<feature type="region of interest" description="Disordered" evidence="1">
    <location>
        <begin position="76"/>
        <end position="98"/>
    </location>
</feature>
<gene>
    <name evidence="2" type="ORF">CYMTET_29385</name>
</gene>